<gene>
    <name evidence="2" type="ORF">LSTR_LSTR006124</name>
</gene>
<feature type="region of interest" description="Disordered" evidence="1">
    <location>
        <begin position="56"/>
        <end position="93"/>
    </location>
</feature>
<feature type="compositionally biased region" description="Polar residues" evidence="1">
    <location>
        <begin position="228"/>
        <end position="238"/>
    </location>
</feature>
<feature type="compositionally biased region" description="Basic and acidic residues" evidence="1">
    <location>
        <begin position="175"/>
        <end position="189"/>
    </location>
</feature>
<reference evidence="2 3" key="1">
    <citation type="journal article" date="2017" name="Gigascience">
        <title>Genome sequence of the small brown planthopper, Laodelphax striatellus.</title>
        <authorList>
            <person name="Zhu J."/>
            <person name="Jiang F."/>
            <person name="Wang X."/>
            <person name="Yang P."/>
            <person name="Bao Y."/>
            <person name="Zhao W."/>
            <person name="Wang W."/>
            <person name="Lu H."/>
            <person name="Wang Q."/>
            <person name="Cui N."/>
            <person name="Li J."/>
            <person name="Chen X."/>
            <person name="Luo L."/>
            <person name="Yu J."/>
            <person name="Kang L."/>
            <person name="Cui F."/>
        </authorList>
    </citation>
    <scope>NUCLEOTIDE SEQUENCE [LARGE SCALE GENOMIC DNA]</scope>
    <source>
        <strain evidence="2">Lst14</strain>
    </source>
</reference>
<feature type="region of interest" description="Disordered" evidence="1">
    <location>
        <begin position="227"/>
        <end position="299"/>
    </location>
</feature>
<dbReference type="InParanoid" id="A0A482WY82"/>
<feature type="region of interest" description="Disordered" evidence="1">
    <location>
        <begin position="1"/>
        <end position="41"/>
    </location>
</feature>
<feature type="region of interest" description="Disordered" evidence="1">
    <location>
        <begin position="387"/>
        <end position="458"/>
    </location>
</feature>
<evidence type="ECO:0000256" key="1">
    <source>
        <dbReference type="SAM" id="MobiDB-lite"/>
    </source>
</evidence>
<feature type="region of interest" description="Disordered" evidence="1">
    <location>
        <begin position="312"/>
        <end position="344"/>
    </location>
</feature>
<dbReference type="Proteomes" id="UP000291343">
    <property type="component" value="Unassembled WGS sequence"/>
</dbReference>
<dbReference type="SMR" id="A0A482WY82"/>
<evidence type="ECO:0000313" key="3">
    <source>
        <dbReference type="Proteomes" id="UP000291343"/>
    </source>
</evidence>
<dbReference type="AlphaFoldDB" id="A0A482WY82"/>
<feature type="compositionally biased region" description="Basic and acidic residues" evidence="1">
    <location>
        <begin position="78"/>
        <end position="88"/>
    </location>
</feature>
<evidence type="ECO:0000313" key="2">
    <source>
        <dbReference type="EMBL" id="RZF38529.1"/>
    </source>
</evidence>
<dbReference type="OrthoDB" id="6628083at2759"/>
<proteinExistence type="predicted"/>
<organism evidence="2 3">
    <name type="scientific">Laodelphax striatellus</name>
    <name type="common">Small brown planthopper</name>
    <name type="synonym">Delphax striatella</name>
    <dbReference type="NCBI Taxonomy" id="195883"/>
    <lineage>
        <taxon>Eukaryota</taxon>
        <taxon>Metazoa</taxon>
        <taxon>Ecdysozoa</taxon>
        <taxon>Arthropoda</taxon>
        <taxon>Hexapoda</taxon>
        <taxon>Insecta</taxon>
        <taxon>Pterygota</taxon>
        <taxon>Neoptera</taxon>
        <taxon>Paraneoptera</taxon>
        <taxon>Hemiptera</taxon>
        <taxon>Auchenorrhyncha</taxon>
        <taxon>Fulgoroidea</taxon>
        <taxon>Delphacidae</taxon>
        <taxon>Criomorphinae</taxon>
        <taxon>Laodelphax</taxon>
    </lineage>
</organism>
<keyword evidence="3" id="KW-1185">Reference proteome</keyword>
<dbReference type="EMBL" id="QKKF02022243">
    <property type="protein sequence ID" value="RZF38529.1"/>
    <property type="molecule type" value="Genomic_DNA"/>
</dbReference>
<dbReference type="STRING" id="195883.A0A482WY82"/>
<feature type="region of interest" description="Disordered" evidence="1">
    <location>
        <begin position="171"/>
        <end position="197"/>
    </location>
</feature>
<accession>A0A482WY82</accession>
<feature type="compositionally biased region" description="Low complexity" evidence="1">
    <location>
        <begin position="246"/>
        <end position="258"/>
    </location>
</feature>
<sequence length="603" mass="65811">MRAVAAASNNGAIKKNGSNAAKSVSAKPQQQPSVAQGSGGGGIAAFFVNKFRRNRQRFTDSDGNNNSSGGGVRRGIVRRRESPRRSQEVKVVVVSEGDSSSVSVSSAESSESLESVDPEIVEKFIEEVEYYRRCNVVDGVIYADKTGPTVETQTPEKKKVGGIRRLLTPTLFSGDGRRSKVGQLDKRNGDSSPGKAPVIETAFVGDERRSKSVSPCRLEPRYGVAKTRPTQNNLQGLTVDTGRPPSAASTISSTSTSTLVTPQASPNYRDRLLILSRENTAKTDGSNANSPNSPSRVRPRFYNIESPVRFSSPDNNLIKPQPLYNSTTPRRPRSVSPDTAASSPEYFIRGAGHRNTIGTVRSRQSTIYEEVDDAGLQIADKAIKRFDSPAGSGKRVSFSPNRQQEVYWPTRKGPSVEPPTRRGGGETAAAAPDRPLPPVPRPRGSGEYGRLPPPANQPVTRRVQALANRWQHQSESESGSEAGEIQRILHNTYYKFQDAGFIIWRERIDGSDLGSINVALDLFFFSLGAAVAVIRITATEIADQAIDRTRLPEQWTNGWMVSPLSFPLPPTPLPVVSGLELVRRVIMEHHSHQWSSLVNPHDK</sequence>
<feature type="compositionally biased region" description="Polar residues" evidence="1">
    <location>
        <begin position="7"/>
        <end position="36"/>
    </location>
</feature>
<comment type="caution">
    <text evidence="2">The sequence shown here is derived from an EMBL/GenBank/DDBJ whole genome shotgun (WGS) entry which is preliminary data.</text>
</comment>
<feature type="compositionally biased region" description="Polar residues" evidence="1">
    <location>
        <begin position="282"/>
        <end position="295"/>
    </location>
</feature>
<protein>
    <submittedName>
        <fullName evidence="2">Uncharacterized protein</fullName>
    </submittedName>
</protein>
<name>A0A482WY82_LAOST</name>